<feature type="compositionally biased region" description="Polar residues" evidence="1">
    <location>
        <begin position="934"/>
        <end position="943"/>
    </location>
</feature>
<feature type="region of interest" description="Disordered" evidence="1">
    <location>
        <begin position="434"/>
        <end position="480"/>
    </location>
</feature>
<feature type="region of interest" description="Disordered" evidence="1">
    <location>
        <begin position="933"/>
        <end position="973"/>
    </location>
</feature>
<dbReference type="KEGG" id="loi:92363486"/>
<feature type="region of interest" description="Disordered" evidence="1">
    <location>
        <begin position="1000"/>
        <end position="1046"/>
    </location>
</feature>
<feature type="region of interest" description="Disordered" evidence="1">
    <location>
        <begin position="84"/>
        <end position="117"/>
    </location>
</feature>
<name>A0A836HXY8_9TRYP</name>
<keyword evidence="3" id="KW-1185">Reference proteome</keyword>
<reference evidence="3" key="1">
    <citation type="journal article" date="2021" name="Microbiol. Resour. Announc.">
        <title>LGAAP: Leishmaniinae Genome Assembly and Annotation Pipeline.</title>
        <authorList>
            <person name="Almutairi H."/>
            <person name="Urbaniak M.D."/>
            <person name="Bates M.D."/>
            <person name="Jariyapan N."/>
            <person name="Kwakye-Nuako G."/>
            <person name="Thomaz-Soccol V."/>
            <person name="Al-Salem W.S."/>
            <person name="Dillon R.J."/>
            <person name="Bates P.A."/>
            <person name="Gatherer D."/>
        </authorList>
    </citation>
    <scope>NUCLEOTIDE SEQUENCE [LARGE SCALE GENOMIC DNA]</scope>
</reference>
<evidence type="ECO:0000313" key="3">
    <source>
        <dbReference type="Proteomes" id="UP000674143"/>
    </source>
</evidence>
<feature type="region of interest" description="Disordered" evidence="1">
    <location>
        <begin position="1070"/>
        <end position="1131"/>
    </location>
</feature>
<feature type="compositionally biased region" description="Basic and acidic residues" evidence="1">
    <location>
        <begin position="1"/>
        <end position="10"/>
    </location>
</feature>
<feature type="region of interest" description="Disordered" evidence="1">
    <location>
        <begin position="511"/>
        <end position="533"/>
    </location>
</feature>
<protein>
    <submittedName>
        <fullName evidence="2">Uncharacterized protein</fullName>
    </submittedName>
</protein>
<accession>A0A836HXY8</accession>
<dbReference type="EMBL" id="JAFHLR010000012">
    <property type="protein sequence ID" value="KAG5484900.1"/>
    <property type="molecule type" value="Genomic_DNA"/>
</dbReference>
<dbReference type="GeneID" id="92363486"/>
<feature type="compositionally biased region" description="Low complexity" evidence="1">
    <location>
        <begin position="22"/>
        <end position="36"/>
    </location>
</feature>
<feature type="compositionally biased region" description="Basic and acidic residues" evidence="1">
    <location>
        <begin position="511"/>
        <end position="523"/>
    </location>
</feature>
<evidence type="ECO:0000256" key="1">
    <source>
        <dbReference type="SAM" id="MobiDB-lite"/>
    </source>
</evidence>
<feature type="region of interest" description="Disordered" evidence="1">
    <location>
        <begin position="375"/>
        <end position="418"/>
    </location>
</feature>
<evidence type="ECO:0000313" key="2">
    <source>
        <dbReference type="EMBL" id="KAG5484900.1"/>
    </source>
</evidence>
<reference evidence="3" key="2">
    <citation type="journal article" date="2021" name="Sci. Data">
        <title>Chromosome-scale genome sequencing, assembly and annotation of six genomes from subfamily Leishmaniinae.</title>
        <authorList>
            <person name="Almutairi H."/>
            <person name="Urbaniak M.D."/>
            <person name="Bates M.D."/>
            <person name="Jariyapan N."/>
            <person name="Kwakye-Nuako G."/>
            <person name="Thomaz Soccol V."/>
            <person name="Al-Salem W.S."/>
            <person name="Dillon R.J."/>
            <person name="Bates P.A."/>
            <person name="Gatherer D."/>
        </authorList>
    </citation>
    <scope>NUCLEOTIDE SEQUENCE [LARGE SCALE GENOMIC DNA]</scope>
</reference>
<feature type="region of interest" description="Disordered" evidence="1">
    <location>
        <begin position="1"/>
        <end position="47"/>
    </location>
</feature>
<proteinExistence type="predicted"/>
<feature type="region of interest" description="Disordered" evidence="1">
    <location>
        <begin position="266"/>
        <end position="292"/>
    </location>
</feature>
<dbReference type="RefSeq" id="XP_067065012.1">
    <property type="nucleotide sequence ID" value="XM_067209552.1"/>
</dbReference>
<comment type="caution">
    <text evidence="2">The sequence shown here is derived from an EMBL/GenBank/DDBJ whole genome shotgun (WGS) entry which is preliminary data.</text>
</comment>
<gene>
    <name evidence="2" type="ORF">LSCM4_07673</name>
</gene>
<feature type="region of interest" description="Disordered" evidence="1">
    <location>
        <begin position="151"/>
        <end position="173"/>
    </location>
</feature>
<sequence length="1714" mass="180275">MHADSSEHAQEAPTPHPPLLSPRGTAPAGFGGATTPLSGISHRSRADSGTPRVLATLWLDAECYTYEALCTAGAAAITVDHRRRDGDGAQESEEEQHEALDSDRACASGRRDRRGPLADTMVTSDDLATCPRSRPSLRLIPLESMAVAHRRPSSAVRASSASAATGASGRHAGCEEDEHKLEVMGGALTNDATHRISIAASSAAARAAQSPSSDPFSIAPSDADVRLDILEEVELCNVVPILPRTFPVEQLVQQLVPCTYVFAPRTTPPPDRERGSSAWHARNGANSPSSDAPAHPFNAALLHAATSVRYLAHLRKVSDHHLACLRAADSSLVTTEAVASASARVDEAFLEEDSAPPARAVPLAVPVYMHTTSLAACGGSDNVSSTAARTRESSDGGPDERDEEEGAGERSVETPAVPPAVGVCQVLASRLAGSSRNASPMGVASTREAETRQGAAAVSAPPGRSEETPSAECGNTPAGGDLNAPAASIRASVRGGVSSVVVTGDALPHCAFRDGEREPRTEQPARVPCTSTSPSSLMSAALENAGCCFGDERVACTSFADAQARYEQYRQLLLQGHKYGTDVSTRRSIDGCVIAKSTDGEDSRGISTGLRSTPDAAPFAPALRTAATLHPTANFTAAQECWSAATGASLAPSFMRADTAGGLAIPKATATHSDPEEADMSLLSATVSQQHSCPKLCVPLASQRQQGFRRQQHPAEQQPLHPIQQPQGGAVVEWSSGTVSYTADTLGLYEEQQARSQRFYHLPPPSPPSPPLFSPVRGAQPVRVAHGDGSVSSAAATEDRSSLRGAVLAQLQRLSRFRRSECAMSHAAVMHERGYTTGPLALETAVAEPEREYVSTRPLSSVARHPSPLFMSSDSAASTPPKAVSSAALSTHQCRCYRCLPLLVQFAQVPSLTSPVLRRYLDVLHQTALPGLPAQQQRHTAAPTSAVEVGVISSPEEAPAPRSQRVPSSRTEAVSATRVLGEATIAGACASKDRLQRCEGANSNGRRRRLGADGAAATTSDSEAGKKGREGSTVVAPVSAHSPQAGCGAQRLRGAVDPLEVFPALQQWLKRGEDGDRHTKRMPPGRKRARTESADNALPSSGCNQQGGGAASPPDAQADTSYRQQGPACAPCASGKGLPRASGVDFPATAPTETVSAGVGSLDWVDDAVLDEVAVVGVVPRGHPHQLRLVAPSHAFCLTLTQRLEEVAEAAVQILRFMTPPHPALPSPMLVGMSRGTAAGKSSEGTPDWRAWLEAQYFAAMWTALKRRLTPVEWQALLREACDSPFLGRWATAAAALESDGEAAVLGGQALRVEISSNLARSSEMDGAASPAAENDMALTAVHEALSDMRASVRSAAESHTSACLSAAEDLVARVVLTALVPILHRRITVMYELLRHFASKSLYMSHRVQCDAYQHWYSVTPSPAAVLRLLQRSRRFSGALARCYPQYHLSPEVLSPLPTLNSDSDRGPAARAAAASMSFPSRPLSCAVDKAGNSAAAGDVTAAASDMTARSPSKRAVHPLQLNGFLGTRAAASPVCGQACVPAPAESRGVESSPSLSSSSSPSTATVPIAATSAWMSLLPSSGDEASPQTLLQQQQAAMTYVPEAALLDPRYLQRFAWWMHRAHHSSGMNGSGSAISISGGGTGETGAEAQQRSRVASTVLSLPGDYLRVLPVQEQDASIRTVLRSIAQKGRTMDLWEMSQHIHTHHASYVYR</sequence>
<dbReference type="Proteomes" id="UP000674143">
    <property type="component" value="Unassembled WGS sequence"/>
</dbReference>
<feature type="compositionally biased region" description="Low complexity" evidence="1">
    <location>
        <begin position="153"/>
        <end position="171"/>
    </location>
</feature>
<organism evidence="2 3">
    <name type="scientific">Leishmania orientalis</name>
    <dbReference type="NCBI Taxonomy" id="2249476"/>
    <lineage>
        <taxon>Eukaryota</taxon>
        <taxon>Discoba</taxon>
        <taxon>Euglenozoa</taxon>
        <taxon>Kinetoplastea</taxon>
        <taxon>Metakinetoplastina</taxon>
        <taxon>Trypanosomatida</taxon>
        <taxon>Trypanosomatidae</taxon>
        <taxon>Leishmaniinae</taxon>
        <taxon>Leishmania</taxon>
    </lineage>
</organism>
<feature type="compositionally biased region" description="Basic residues" evidence="1">
    <location>
        <begin position="1078"/>
        <end position="1089"/>
    </location>
</feature>